<dbReference type="PANTHER" id="PTHR46825:SF9">
    <property type="entry name" value="BETA-LACTAMASE-RELATED DOMAIN-CONTAINING PROTEIN"/>
    <property type="match status" value="1"/>
</dbReference>
<dbReference type="Pfam" id="PF00144">
    <property type="entry name" value="Beta-lactamase"/>
    <property type="match status" value="1"/>
</dbReference>
<dbReference type="InterPro" id="IPR050491">
    <property type="entry name" value="AmpC-like"/>
</dbReference>
<dbReference type="EMBL" id="WMEY01000003">
    <property type="protein sequence ID" value="MYL64037.1"/>
    <property type="molecule type" value="Genomic_DNA"/>
</dbReference>
<dbReference type="Gene3D" id="3.40.710.10">
    <property type="entry name" value="DD-peptidase/beta-lactamase superfamily"/>
    <property type="match status" value="1"/>
</dbReference>
<name>A0A845EZV6_9BACL</name>
<dbReference type="Proteomes" id="UP000447833">
    <property type="component" value="Unassembled WGS sequence"/>
</dbReference>
<dbReference type="InterPro" id="IPR012338">
    <property type="entry name" value="Beta-lactam/transpept-like"/>
</dbReference>
<keyword evidence="2" id="KW-0378">Hydrolase</keyword>
<sequence length="346" mass="38620">MNQGSFFIQERMATHNVIGISLAVVNNCKISHTECFGLLEAYSTKRVETSSLFNACSVSKFLTSVLVMILVEKGNLDLDIDVNELLTSWKLPNKLFMNHKVTLRYLLSHQSGIVDPIDSFGQLDQIDTDPPSMVELLKGRTVYCKEPIQVKYKPGSDFQYSDAGFCTIEQIVEDVTGMNFNKVMNDFIFKPLNMSRSTTDFTRLTAFSGEIASGHHKTGEKVKENDTIYPYAAACGLWTTPTDLSLFMVDLLKSMKNESRIGLSASSAMKIMSSYGDREWTGLGVFLERSGRHFKVFSLGWGVGFQCMMALYPTLENGVIIMTNTDLGVHQDEGIIGDIIRSLTLE</sequence>
<feature type="domain" description="Beta-lactamase-related" evidence="1">
    <location>
        <begin position="8"/>
        <end position="328"/>
    </location>
</feature>
<proteinExistence type="predicted"/>
<dbReference type="RefSeq" id="WP_160919489.1">
    <property type="nucleotide sequence ID" value="NZ_WMEY01000003.1"/>
</dbReference>
<dbReference type="GO" id="GO:0016787">
    <property type="term" value="F:hydrolase activity"/>
    <property type="evidence" value="ECO:0007669"/>
    <property type="project" value="UniProtKB-KW"/>
</dbReference>
<reference evidence="2 3" key="1">
    <citation type="submission" date="2019-11" db="EMBL/GenBank/DDBJ databases">
        <title>Genome sequences of 17 halophilic strains isolated from different environments.</title>
        <authorList>
            <person name="Furrow R.E."/>
        </authorList>
    </citation>
    <scope>NUCLEOTIDE SEQUENCE [LARGE SCALE GENOMIC DNA]</scope>
    <source>
        <strain evidence="2 3">22506_14_FS</strain>
    </source>
</reference>
<evidence type="ECO:0000313" key="2">
    <source>
        <dbReference type="EMBL" id="MYL64037.1"/>
    </source>
</evidence>
<evidence type="ECO:0000259" key="1">
    <source>
        <dbReference type="Pfam" id="PF00144"/>
    </source>
</evidence>
<organism evidence="2 3">
    <name type="scientific">Guptibacillus hwajinpoensis</name>
    <dbReference type="NCBI Taxonomy" id="208199"/>
    <lineage>
        <taxon>Bacteria</taxon>
        <taxon>Bacillati</taxon>
        <taxon>Bacillota</taxon>
        <taxon>Bacilli</taxon>
        <taxon>Bacillales</taxon>
        <taxon>Guptibacillaceae</taxon>
        <taxon>Guptibacillus</taxon>
    </lineage>
</organism>
<dbReference type="InterPro" id="IPR001466">
    <property type="entry name" value="Beta-lactam-related"/>
</dbReference>
<dbReference type="AlphaFoldDB" id="A0A845EZV6"/>
<dbReference type="PANTHER" id="PTHR46825">
    <property type="entry name" value="D-ALANYL-D-ALANINE-CARBOXYPEPTIDASE/ENDOPEPTIDASE AMPH"/>
    <property type="match status" value="1"/>
</dbReference>
<dbReference type="SUPFAM" id="SSF56601">
    <property type="entry name" value="beta-lactamase/transpeptidase-like"/>
    <property type="match status" value="1"/>
</dbReference>
<accession>A0A845EZV6</accession>
<evidence type="ECO:0000313" key="3">
    <source>
        <dbReference type="Proteomes" id="UP000447833"/>
    </source>
</evidence>
<gene>
    <name evidence="2" type="ORF">GLW07_11815</name>
</gene>
<comment type="caution">
    <text evidence="2">The sequence shown here is derived from an EMBL/GenBank/DDBJ whole genome shotgun (WGS) entry which is preliminary data.</text>
</comment>
<protein>
    <submittedName>
        <fullName evidence="2">Serine hydrolase</fullName>
    </submittedName>
</protein>